<dbReference type="Proteomes" id="UP000243876">
    <property type="component" value="Unassembled WGS sequence"/>
</dbReference>
<name>A0A0D6ENQ9_SPOSA</name>
<dbReference type="GO" id="GO:0005524">
    <property type="term" value="F:ATP binding"/>
    <property type="evidence" value="ECO:0007669"/>
    <property type="project" value="UniProtKB-KW"/>
</dbReference>
<gene>
    <name evidence="6" type="primary">SPOSA6832_03142</name>
</gene>
<dbReference type="EMBL" id="CENE01000014">
    <property type="protein sequence ID" value="CEQ41418.1"/>
    <property type="molecule type" value="Genomic_DNA"/>
</dbReference>
<feature type="compositionally biased region" description="Low complexity" evidence="5">
    <location>
        <begin position="51"/>
        <end position="63"/>
    </location>
</feature>
<dbReference type="SMART" id="SM00268">
    <property type="entry name" value="ACTIN"/>
    <property type="match status" value="1"/>
</dbReference>
<dbReference type="AlphaFoldDB" id="A0A0D6ENQ9"/>
<keyword evidence="1" id="KW-0547">Nucleotide-binding</keyword>
<dbReference type="InterPro" id="IPR004000">
    <property type="entry name" value="Actin"/>
</dbReference>
<feature type="region of interest" description="Disordered" evidence="5">
    <location>
        <begin position="39"/>
        <end position="63"/>
    </location>
</feature>
<keyword evidence="3" id="KW-0009">Actin-binding</keyword>
<comment type="similarity">
    <text evidence="4">Belongs to the actin family.</text>
</comment>
<dbReference type="PANTHER" id="PTHR11937">
    <property type="entry name" value="ACTIN"/>
    <property type="match status" value="1"/>
</dbReference>
<dbReference type="CDD" id="cd10221">
    <property type="entry name" value="ASKHA_NBD_Arp3-like"/>
    <property type="match status" value="1"/>
</dbReference>
<organism evidence="6 7">
    <name type="scientific">Sporidiobolus salmonicolor</name>
    <name type="common">Yeast-like fungus</name>
    <name type="synonym">Sporobolomyces salmonicolor</name>
    <dbReference type="NCBI Taxonomy" id="5005"/>
    <lineage>
        <taxon>Eukaryota</taxon>
        <taxon>Fungi</taxon>
        <taxon>Dikarya</taxon>
        <taxon>Basidiomycota</taxon>
        <taxon>Pucciniomycotina</taxon>
        <taxon>Microbotryomycetes</taxon>
        <taxon>Sporidiobolales</taxon>
        <taxon>Sporidiobolaceae</taxon>
        <taxon>Sporobolomyces</taxon>
    </lineage>
</organism>
<dbReference type="Gene3D" id="3.90.640.10">
    <property type="entry name" value="Actin, Chain A, domain 4"/>
    <property type="match status" value="1"/>
</dbReference>
<proteinExistence type="inferred from homology"/>
<reference evidence="7" key="1">
    <citation type="submission" date="2015-02" db="EMBL/GenBank/DDBJ databases">
        <authorList>
            <person name="Gon?alves P."/>
        </authorList>
    </citation>
    <scope>NUCLEOTIDE SEQUENCE [LARGE SCALE GENOMIC DNA]</scope>
</reference>
<evidence type="ECO:0000256" key="4">
    <source>
        <dbReference type="RuleBase" id="RU000487"/>
    </source>
</evidence>
<sequence>MSRLAPVVLDNGTGYTKMGFAGNSDPSFVIPTCIATRGAPASGSRGPAVPSKPSGLGSSSGHLSSKRGIDDLDFFIGDEALANSKTYAVNYPIKHGMIDDWDQMERYWEQCIFKYLRAEPEDHHFLLVSPTRRRPLSRGQADPRAARLVSQTEPPLNPPENREATAEIMFESFNVQGLYIAVQAVLALAASWTSKSVQHRTLTGTVIDSGDGVTHVIPVAEGYVIGSAIRHIPIAGRDISSFVQQLLRDRNETAIPPEDSLRVAEKIKEDYSYVCGDMVKEFGKYDREPEKFFATYEGEHSVTGKKYNVDVGYERFLAPEIFFNPEIYSSDFLTPLPEVVDQVIQTSPIDVRRGLYSNIVLSGGSTMFDHFGRRLQRDLKGIVDQRILSSETRSGSLMKSSGVDVNVISHKKQRYAVWFGGSLLASTPEFYSYCHDRSAYQEYGPSLVRRFQIFGSATD</sequence>
<accession>A0A0D6ENQ9</accession>
<keyword evidence="7" id="KW-1185">Reference proteome</keyword>
<evidence type="ECO:0000313" key="7">
    <source>
        <dbReference type="Proteomes" id="UP000243876"/>
    </source>
</evidence>
<dbReference type="InterPro" id="IPR043129">
    <property type="entry name" value="ATPase_NBD"/>
</dbReference>
<keyword evidence="2" id="KW-0067">ATP-binding</keyword>
<evidence type="ECO:0000256" key="5">
    <source>
        <dbReference type="SAM" id="MobiDB-lite"/>
    </source>
</evidence>
<dbReference type="FunFam" id="3.90.640.10:FF:000006">
    <property type="entry name" value="Actin-related protein 3 (ARP3)"/>
    <property type="match status" value="1"/>
</dbReference>
<evidence type="ECO:0000256" key="1">
    <source>
        <dbReference type="ARBA" id="ARBA00022741"/>
    </source>
</evidence>
<dbReference type="GO" id="GO:0003779">
    <property type="term" value="F:actin binding"/>
    <property type="evidence" value="ECO:0007669"/>
    <property type="project" value="UniProtKB-KW"/>
</dbReference>
<evidence type="ECO:0000313" key="6">
    <source>
        <dbReference type="EMBL" id="CEQ41418.1"/>
    </source>
</evidence>
<dbReference type="OrthoDB" id="421448at2759"/>
<evidence type="ECO:0000256" key="2">
    <source>
        <dbReference type="ARBA" id="ARBA00022840"/>
    </source>
</evidence>
<dbReference type="Gene3D" id="3.30.420.40">
    <property type="match status" value="2"/>
</dbReference>
<dbReference type="SUPFAM" id="SSF53067">
    <property type="entry name" value="Actin-like ATPase domain"/>
    <property type="match status" value="2"/>
</dbReference>
<evidence type="ECO:0000256" key="3">
    <source>
        <dbReference type="ARBA" id="ARBA00023203"/>
    </source>
</evidence>
<feature type="region of interest" description="Disordered" evidence="5">
    <location>
        <begin position="135"/>
        <end position="161"/>
    </location>
</feature>
<feature type="non-terminal residue" evidence="6">
    <location>
        <position position="1"/>
    </location>
</feature>
<dbReference type="Pfam" id="PF00022">
    <property type="entry name" value="Actin"/>
    <property type="match status" value="1"/>
</dbReference>
<protein>
    <submittedName>
        <fullName evidence="6">SPOSA6832_03142-mRNA-1:cds</fullName>
    </submittedName>
</protein>